<protein>
    <submittedName>
        <fullName evidence="1">Branched-chain amino acid aminotransferase</fullName>
    </submittedName>
</protein>
<dbReference type="RefSeq" id="WP_169188598.1">
    <property type="nucleotide sequence ID" value="NZ_JABBPK010000001.1"/>
</dbReference>
<evidence type="ECO:0000313" key="2">
    <source>
        <dbReference type="Proteomes" id="UP000588491"/>
    </source>
</evidence>
<proteinExistence type="predicted"/>
<dbReference type="EMBL" id="JABBPK010000001">
    <property type="protein sequence ID" value="NMO77841.1"/>
    <property type="molecule type" value="Genomic_DNA"/>
</dbReference>
<dbReference type="GO" id="GO:0008483">
    <property type="term" value="F:transaminase activity"/>
    <property type="evidence" value="ECO:0007669"/>
    <property type="project" value="UniProtKB-KW"/>
</dbReference>
<dbReference type="Proteomes" id="UP000588491">
    <property type="component" value="Unassembled WGS sequence"/>
</dbReference>
<organism evidence="1 2">
    <name type="scientific">Niallia alba</name>
    <dbReference type="NCBI Taxonomy" id="2729105"/>
    <lineage>
        <taxon>Bacteria</taxon>
        <taxon>Bacillati</taxon>
        <taxon>Bacillota</taxon>
        <taxon>Bacilli</taxon>
        <taxon>Bacillales</taxon>
        <taxon>Bacillaceae</taxon>
        <taxon>Niallia</taxon>
    </lineage>
</organism>
<keyword evidence="1" id="KW-0808">Transferase</keyword>
<keyword evidence="2" id="KW-1185">Reference proteome</keyword>
<comment type="caution">
    <text evidence="1">The sequence shown here is derived from an EMBL/GenBank/DDBJ whole genome shotgun (WGS) entry which is preliminary data.</text>
</comment>
<evidence type="ECO:0000313" key="1">
    <source>
        <dbReference type="EMBL" id="NMO77841.1"/>
    </source>
</evidence>
<keyword evidence="1" id="KW-0032">Aminotransferase</keyword>
<name>A0A7Y0K8N3_9BACI</name>
<sequence>MLKKEMNKYLEERKLQTEEKIVLFEEELNYVKKEGLIDENIVVEHTAERFSDLYMELANKETDEVVTENVQKTILKEEVRYLERNIEFYLYVETKAFDIVSVDSMSLEVDSVFDTYEILCGLKCPKKAEKEIRTFLENHLTGDDSSYHLMFNGNDGLWDFNFSLEKISGFRKEMEIGEALKLAYLFLFALNEKLSA</sequence>
<gene>
    <name evidence="1" type="ORF">HHU08_12615</name>
</gene>
<accession>A0A7Y0K8N3</accession>
<reference evidence="1 2" key="1">
    <citation type="submission" date="2020-04" db="EMBL/GenBank/DDBJ databases">
        <title>Bacillus sp. UniB3 isolated from commercial digestive syrup.</title>
        <authorList>
            <person name="Thorat V."/>
            <person name="Kirdat K."/>
            <person name="Tiwarekar B."/>
            <person name="Yadav A."/>
        </authorList>
    </citation>
    <scope>NUCLEOTIDE SEQUENCE [LARGE SCALE GENOMIC DNA]</scope>
    <source>
        <strain evidence="1 2">UniB3</strain>
    </source>
</reference>
<dbReference type="AlphaFoldDB" id="A0A7Y0K8N3"/>